<keyword evidence="13" id="KW-1185">Reference proteome</keyword>
<evidence type="ECO:0000259" key="11">
    <source>
        <dbReference type="PROSITE" id="PS51918"/>
    </source>
</evidence>
<comment type="subcellular location">
    <subcellularLocation>
        <location evidence="10">Cytoplasm</location>
    </subcellularLocation>
</comment>
<sequence>MTLGSVHSLETMGLVDGPGVRVVVFLQGCALRCRFCHNPDTWEADSGEQVTPQELLHRIVRCKPYFVRSGGGVTFSGGEPLLQPEFLLETLRLCREADIHTCLDTAGCGRGMYDEILRYTDLVLYDVKQVTEESYRKLTGRDWTETGRFLQAVRRAGTPVWVRHVVVPGLTDSEAHMAALRAFVSAHVPNVQKVELLPYHLLGVQKYKTMGLMYPLAGVPAMDTEQVKTWQARYFDSLDGSKSNRCKK</sequence>
<comment type="catalytic activity">
    <reaction evidence="10">
        <text>glycyl-[formate C-acetyltransferase] + reduced [flavodoxin] + S-adenosyl-L-methionine = glycin-2-yl radical-[formate C-acetyltransferase] + semiquinone [flavodoxin] + 5'-deoxyadenosine + L-methionine + H(+)</text>
        <dbReference type="Rhea" id="RHEA:19225"/>
        <dbReference type="Rhea" id="RHEA-COMP:10622"/>
        <dbReference type="Rhea" id="RHEA-COMP:12190"/>
        <dbReference type="Rhea" id="RHEA-COMP:12191"/>
        <dbReference type="Rhea" id="RHEA-COMP:14480"/>
        <dbReference type="ChEBI" id="CHEBI:15378"/>
        <dbReference type="ChEBI" id="CHEBI:17319"/>
        <dbReference type="ChEBI" id="CHEBI:29947"/>
        <dbReference type="ChEBI" id="CHEBI:32722"/>
        <dbReference type="ChEBI" id="CHEBI:57618"/>
        <dbReference type="ChEBI" id="CHEBI:57844"/>
        <dbReference type="ChEBI" id="CHEBI:59789"/>
        <dbReference type="ChEBI" id="CHEBI:140311"/>
        <dbReference type="EC" id="1.97.1.4"/>
    </reaction>
</comment>
<dbReference type="SFLD" id="SFLDS00029">
    <property type="entry name" value="Radical_SAM"/>
    <property type="match status" value="1"/>
</dbReference>
<keyword evidence="5 10" id="KW-0949">S-adenosyl-L-methionine</keyword>
<dbReference type="CDD" id="cd01335">
    <property type="entry name" value="Radical_SAM"/>
    <property type="match status" value="1"/>
</dbReference>
<reference evidence="13" key="1">
    <citation type="submission" date="2024-06" db="EMBL/GenBank/DDBJ databases">
        <title>Caproicibacterium argilliputei sp. nov, a novel caproic acid producing anaerobic bacterium isolated from pit mud.</title>
        <authorList>
            <person name="Zeng C."/>
        </authorList>
    </citation>
    <scope>NUCLEOTIDE SEQUENCE [LARGE SCALE GENOMIC DNA]</scope>
    <source>
        <strain evidence="13">ZCY20-5</strain>
    </source>
</reference>
<evidence type="ECO:0000256" key="8">
    <source>
        <dbReference type="ARBA" id="ARBA00023004"/>
    </source>
</evidence>
<keyword evidence="10" id="KW-0963">Cytoplasm</keyword>
<evidence type="ECO:0000256" key="3">
    <source>
        <dbReference type="ARBA" id="ARBA00021356"/>
    </source>
</evidence>
<dbReference type="InterPro" id="IPR001989">
    <property type="entry name" value="Radical_activat_CS"/>
</dbReference>
<gene>
    <name evidence="12" type="primary">pflA</name>
    <name evidence="12" type="ORF">PXC00_00665</name>
</gene>
<keyword evidence="9 10" id="KW-0411">Iron-sulfur</keyword>
<dbReference type="Gene3D" id="3.20.20.70">
    <property type="entry name" value="Aldolase class I"/>
    <property type="match status" value="1"/>
</dbReference>
<dbReference type="AlphaFoldDB" id="A0AA97DA25"/>
<evidence type="ECO:0000256" key="10">
    <source>
        <dbReference type="RuleBase" id="RU362053"/>
    </source>
</evidence>
<evidence type="ECO:0000256" key="7">
    <source>
        <dbReference type="ARBA" id="ARBA00023002"/>
    </source>
</evidence>
<evidence type="ECO:0000256" key="4">
    <source>
        <dbReference type="ARBA" id="ARBA00022485"/>
    </source>
</evidence>
<dbReference type="GO" id="GO:0051539">
    <property type="term" value="F:4 iron, 4 sulfur cluster binding"/>
    <property type="evidence" value="ECO:0007669"/>
    <property type="project" value="UniProtKB-UniRule"/>
</dbReference>
<comment type="function">
    <text evidence="1 10">Activation of pyruvate formate-lyase under anaerobic conditions by generation of an organic free radical, using S-adenosylmethionine and reduced flavodoxin as cosubstrates to produce 5'-deoxy-adenosine.</text>
</comment>
<keyword evidence="8 10" id="KW-0408">Iron</keyword>
<reference evidence="13" key="3">
    <citation type="submission" date="2024-06" db="EMBL/GenBank/DDBJ databases">
        <authorList>
            <person name="Zeng C."/>
        </authorList>
    </citation>
    <scope>NUCLEOTIDE SEQUENCE [LARGE SCALE GENOMIC DNA]</scope>
    <source>
        <strain evidence="13">ZCY20-5</strain>
    </source>
</reference>
<dbReference type="InterPro" id="IPR007197">
    <property type="entry name" value="rSAM"/>
</dbReference>
<dbReference type="PANTHER" id="PTHR30352">
    <property type="entry name" value="PYRUVATE FORMATE-LYASE-ACTIVATING ENZYME"/>
    <property type="match status" value="1"/>
</dbReference>
<dbReference type="KEGG" id="carl:PXC00_00665"/>
<dbReference type="InterPro" id="IPR012838">
    <property type="entry name" value="PFL1_activating"/>
</dbReference>
<keyword evidence="7 10" id="KW-0560">Oxidoreductase</keyword>
<dbReference type="GO" id="GO:0046872">
    <property type="term" value="F:metal ion binding"/>
    <property type="evidence" value="ECO:0007669"/>
    <property type="project" value="UniProtKB-UniRule"/>
</dbReference>
<organism evidence="12 13">
    <name type="scientific">Caproicibacterium argilliputei</name>
    <dbReference type="NCBI Taxonomy" id="3030016"/>
    <lineage>
        <taxon>Bacteria</taxon>
        <taxon>Bacillati</taxon>
        <taxon>Bacillota</taxon>
        <taxon>Clostridia</taxon>
        <taxon>Eubacteriales</taxon>
        <taxon>Oscillospiraceae</taxon>
        <taxon>Caproicibacterium</taxon>
    </lineage>
</organism>
<dbReference type="InterPro" id="IPR058240">
    <property type="entry name" value="rSAM_sf"/>
</dbReference>
<accession>A0AA97DA25</accession>
<protein>
    <recommendedName>
        <fullName evidence="3 10">Pyruvate formate-lyase-activating enzyme</fullName>
        <ecNumber evidence="10">1.97.1.4</ecNumber>
    </recommendedName>
</protein>
<comment type="cofactor">
    <cofactor evidence="10">
        <name>[4Fe-4S] cluster</name>
        <dbReference type="ChEBI" id="CHEBI:49883"/>
    </cofactor>
    <text evidence="10">Binds 1 [4Fe-4S] cluster. The cluster is coordinated with 3 cysteines and an exchangeable S-adenosyl-L-methionine.</text>
</comment>
<dbReference type="PANTHER" id="PTHR30352:SF5">
    <property type="entry name" value="PYRUVATE FORMATE-LYASE 1-ACTIVATING ENZYME"/>
    <property type="match status" value="1"/>
</dbReference>
<evidence type="ECO:0000256" key="9">
    <source>
        <dbReference type="ARBA" id="ARBA00023014"/>
    </source>
</evidence>
<evidence type="ECO:0000256" key="6">
    <source>
        <dbReference type="ARBA" id="ARBA00022723"/>
    </source>
</evidence>
<comment type="similarity">
    <text evidence="2 10">Belongs to the organic radical-activating enzymes family.</text>
</comment>
<feature type="domain" description="Radical SAM core" evidence="11">
    <location>
        <begin position="15"/>
        <end position="239"/>
    </location>
</feature>
<dbReference type="InterPro" id="IPR012839">
    <property type="entry name" value="Organic_radical_activase"/>
</dbReference>
<evidence type="ECO:0000313" key="13">
    <source>
        <dbReference type="Proteomes" id="UP001300604"/>
    </source>
</evidence>
<evidence type="ECO:0000256" key="2">
    <source>
        <dbReference type="ARBA" id="ARBA00009777"/>
    </source>
</evidence>
<dbReference type="PIRSF" id="PIRSF000371">
    <property type="entry name" value="PFL_act_enz"/>
    <property type="match status" value="1"/>
</dbReference>
<proteinExistence type="inferred from homology"/>
<dbReference type="NCBIfam" id="TIGR02493">
    <property type="entry name" value="PFLA"/>
    <property type="match status" value="1"/>
</dbReference>
<keyword evidence="4 10" id="KW-0004">4Fe-4S</keyword>
<dbReference type="PROSITE" id="PS01087">
    <property type="entry name" value="RADICAL_ACTIVATING"/>
    <property type="match status" value="1"/>
</dbReference>
<dbReference type="Pfam" id="PF04055">
    <property type="entry name" value="Radical_SAM"/>
    <property type="match status" value="1"/>
</dbReference>
<dbReference type="InterPro" id="IPR013785">
    <property type="entry name" value="Aldolase_TIM"/>
</dbReference>
<dbReference type="PROSITE" id="PS51918">
    <property type="entry name" value="RADICAL_SAM"/>
    <property type="match status" value="1"/>
</dbReference>
<evidence type="ECO:0000313" key="12">
    <source>
        <dbReference type="EMBL" id="WOC32412.1"/>
    </source>
</evidence>
<reference evidence="12 13" key="2">
    <citation type="submission" date="2024-06" db="EMBL/GenBank/DDBJ databases">
        <title>Caproicibacterium argilliputei sp. nov, a novel caproic acid producing anaerobic bacterium isolated from pit mud.</title>
        <authorList>
            <person name="Xia S."/>
        </authorList>
    </citation>
    <scope>NUCLEOTIDE SEQUENCE [LARGE SCALE GENOMIC DNA]</scope>
    <source>
        <strain evidence="12 13">ZCY20-5</strain>
    </source>
</reference>
<evidence type="ECO:0000256" key="5">
    <source>
        <dbReference type="ARBA" id="ARBA00022691"/>
    </source>
</evidence>
<dbReference type="GO" id="GO:0005737">
    <property type="term" value="C:cytoplasm"/>
    <property type="evidence" value="ECO:0007669"/>
    <property type="project" value="UniProtKB-SubCell"/>
</dbReference>
<name>A0AA97DA25_9FIRM</name>
<dbReference type="EC" id="1.97.1.4" evidence="10"/>
<dbReference type="EMBL" id="CP135996">
    <property type="protein sequence ID" value="WOC32412.1"/>
    <property type="molecule type" value="Genomic_DNA"/>
</dbReference>
<dbReference type="GO" id="GO:0043365">
    <property type="term" value="F:[formate-C-acetyltransferase]-activating enzyme activity"/>
    <property type="evidence" value="ECO:0007669"/>
    <property type="project" value="UniProtKB-UniRule"/>
</dbReference>
<keyword evidence="6 10" id="KW-0479">Metal-binding</keyword>
<dbReference type="RefSeq" id="WP_275844881.1">
    <property type="nucleotide sequence ID" value="NZ_CP135996.1"/>
</dbReference>
<dbReference type="SFLD" id="SFLDG01066">
    <property type="entry name" value="organic_radical-activating_enz"/>
    <property type="match status" value="1"/>
</dbReference>
<dbReference type="Proteomes" id="UP001300604">
    <property type="component" value="Chromosome"/>
</dbReference>
<dbReference type="InterPro" id="IPR034457">
    <property type="entry name" value="Organic_radical-activating"/>
</dbReference>
<keyword evidence="12" id="KW-0670">Pyruvate</keyword>
<dbReference type="SUPFAM" id="SSF102114">
    <property type="entry name" value="Radical SAM enzymes"/>
    <property type="match status" value="1"/>
</dbReference>
<evidence type="ECO:0000256" key="1">
    <source>
        <dbReference type="ARBA" id="ARBA00003141"/>
    </source>
</evidence>